<dbReference type="SUPFAM" id="SSF54752">
    <property type="entry name" value="RecA protein, C-terminal domain"/>
    <property type="match status" value="1"/>
</dbReference>
<evidence type="ECO:0000256" key="6">
    <source>
        <dbReference type="ARBA" id="ARBA00022813"/>
    </source>
</evidence>
<evidence type="ECO:0000313" key="18">
    <source>
        <dbReference type="EMBL" id="OBK21684.1"/>
    </source>
</evidence>
<keyword evidence="10 14" id="KW-0233">DNA recombination</keyword>
<evidence type="ECO:0000256" key="9">
    <source>
        <dbReference type="ARBA" id="ARBA00023125"/>
    </source>
</evidence>
<feature type="domain" description="RecA family profile 1" evidence="16">
    <location>
        <begin position="37"/>
        <end position="196"/>
    </location>
</feature>
<dbReference type="PROSITE" id="PS50818">
    <property type="entry name" value="INTEIN_C_TER"/>
    <property type="match status" value="1"/>
</dbReference>
<dbReference type="Pfam" id="PF21096">
    <property type="entry name" value="RecA_C"/>
    <property type="match status" value="1"/>
</dbReference>
<evidence type="ECO:0000256" key="13">
    <source>
        <dbReference type="ARBA" id="ARBA00033319"/>
    </source>
</evidence>
<dbReference type="GO" id="GO:0016539">
    <property type="term" value="P:intein-mediated protein splicing"/>
    <property type="evidence" value="ECO:0007669"/>
    <property type="project" value="InterPro"/>
</dbReference>
<dbReference type="PROSITE" id="PS50817">
    <property type="entry name" value="INTEIN_N_TER"/>
    <property type="match status" value="1"/>
</dbReference>
<keyword evidence="4 14" id="KW-0963">Cytoplasm</keyword>
<dbReference type="CDD" id="cd00081">
    <property type="entry name" value="Hint"/>
    <property type="match status" value="1"/>
</dbReference>
<dbReference type="PROSITE" id="PS50163">
    <property type="entry name" value="RECA_3"/>
    <property type="match status" value="1"/>
</dbReference>
<dbReference type="SMART" id="SM00306">
    <property type="entry name" value="HintN"/>
    <property type="match status" value="1"/>
</dbReference>
<dbReference type="RefSeq" id="WP_065146387.1">
    <property type="nucleotide sequence ID" value="NZ_LZLS01000198.1"/>
</dbReference>
<keyword evidence="11 14" id="KW-0742">SOS response</keyword>
<dbReference type="InterPro" id="IPR036844">
    <property type="entry name" value="Hint_dom_sf"/>
</dbReference>
<evidence type="ECO:0000256" key="1">
    <source>
        <dbReference type="ARBA" id="ARBA00004496"/>
    </source>
</evidence>
<dbReference type="Pfam" id="PF00154">
    <property type="entry name" value="RecA_N"/>
    <property type="match status" value="2"/>
</dbReference>
<dbReference type="InterPro" id="IPR030934">
    <property type="entry name" value="Intein_C"/>
</dbReference>
<dbReference type="PROSITE" id="PS00321">
    <property type="entry name" value="RECA_1"/>
    <property type="match status" value="1"/>
</dbReference>
<dbReference type="SMART" id="SM00305">
    <property type="entry name" value="HintC"/>
    <property type="match status" value="1"/>
</dbReference>
<sequence length="709" mass="77190">MAQAPDREKALELAMAQIEKSYGKGSVMRLGDEVRQPISVIPTGSIALDVALGIGGLPRGRVIEIYGPESSGKTTVALHAVANAQAAGGVAAFIDAEHALDPDYARKLGVDTDSLLVSQPDTGEQALEIADMLIRSGALDIVVIDSVAALVPRAELEGEMGDSHVGLQARLMSQALRKMTGALNNSGTTAIFINQLREKIGVMFGCMNYATRVTLADGSTEKIGKIVNNKMDVEVLSYDPITDKVMPRKVVNWFNNGPAEQFLQFTVEKSGGNGKSQFAATPNHLIRTPGGWIEAGDLNTGDRVMAAEPRLLSDQQFQVVLGSLMGDGNLSPNPRGRNGVRFRLGHGAKQLDYLRWKTALMGNIAHTVRENKKGASFVDFTPLPELAELRRAVYLGDGKKFLSEEYLKALTPLALAIWYMDDGSFSLRSKGLQERTAGGSGRIEICVEAMTEGTRARLSDYLRDTHGMDVKLRTAGSAGKAVLVFSTASSARFQELVAPYMAPSMEYKLLPRFRGHGNVRTEFVEPTEALVPARILDVHVKSHTRSMNRFDIEVEGNHNYFVDGVMVHNSPETTTGGKALKFYASVRMDVRRIETLKDGTNAVGNRTRVKIVKNKVSPPFKQAEFDILYGKGISREGSLIDMGVDQGFIRKSGSWFTYEGEQLGQGKENARNFLLENGEVANEIEKKIKEKLGIGAVVTDDVLPAPVDF</sequence>
<comment type="subcellular location">
    <subcellularLocation>
        <location evidence="1 14">Cytoplasm</location>
    </subcellularLocation>
</comment>
<dbReference type="InterPro" id="IPR049428">
    <property type="entry name" value="RecA-like_N"/>
</dbReference>
<proteinExistence type="inferred from homology"/>
<evidence type="ECO:0000313" key="19">
    <source>
        <dbReference type="Proteomes" id="UP000093928"/>
    </source>
</evidence>
<evidence type="ECO:0000256" key="7">
    <source>
        <dbReference type="ARBA" id="ARBA00022840"/>
    </source>
</evidence>
<keyword evidence="9 14" id="KW-0238">DNA-binding</keyword>
<dbReference type="InterPro" id="IPR049261">
    <property type="entry name" value="RecA-like_C"/>
</dbReference>
<evidence type="ECO:0000256" key="11">
    <source>
        <dbReference type="ARBA" id="ARBA00023236"/>
    </source>
</evidence>
<dbReference type="NCBIfam" id="TIGR01445">
    <property type="entry name" value="intein_Nterm"/>
    <property type="match status" value="1"/>
</dbReference>
<dbReference type="Gene3D" id="3.10.28.10">
    <property type="entry name" value="Homing endonucleases"/>
    <property type="match status" value="1"/>
</dbReference>
<feature type="binding site" evidence="14">
    <location>
        <begin position="67"/>
        <end position="74"/>
    </location>
    <ligand>
        <name>ATP</name>
        <dbReference type="ChEBI" id="CHEBI:30616"/>
    </ligand>
</feature>
<evidence type="ECO:0000256" key="4">
    <source>
        <dbReference type="ARBA" id="ARBA00022490"/>
    </source>
</evidence>
<dbReference type="InterPro" id="IPR013765">
    <property type="entry name" value="DNA_recomb/repair_RecA"/>
</dbReference>
<dbReference type="InterPro" id="IPR003586">
    <property type="entry name" value="Hint_dom_C"/>
</dbReference>
<keyword evidence="14" id="KW-0227">DNA damage</keyword>
<dbReference type="InterPro" id="IPR006141">
    <property type="entry name" value="Intein_N"/>
</dbReference>
<dbReference type="PANTHER" id="PTHR45900">
    <property type="entry name" value="RECA"/>
    <property type="match status" value="1"/>
</dbReference>
<evidence type="ECO:0000256" key="2">
    <source>
        <dbReference type="ARBA" id="ARBA00009391"/>
    </source>
</evidence>
<evidence type="ECO:0000256" key="12">
    <source>
        <dbReference type="ARBA" id="ARBA00025580"/>
    </source>
</evidence>
<evidence type="ECO:0000256" key="5">
    <source>
        <dbReference type="ARBA" id="ARBA00022741"/>
    </source>
</evidence>
<evidence type="ECO:0000256" key="8">
    <source>
        <dbReference type="ARBA" id="ARBA00023000"/>
    </source>
</evidence>
<dbReference type="SMART" id="SM00382">
    <property type="entry name" value="AAA"/>
    <property type="match status" value="1"/>
</dbReference>
<dbReference type="InterPro" id="IPR020587">
    <property type="entry name" value="RecA_monomer-monomer_interface"/>
</dbReference>
<dbReference type="NCBIfam" id="TIGR02012">
    <property type="entry name" value="tigrfam_recA"/>
    <property type="match status" value="1"/>
</dbReference>
<dbReference type="InterPro" id="IPR004860">
    <property type="entry name" value="LAGLIDADG_dom"/>
</dbReference>
<dbReference type="GO" id="GO:0005829">
    <property type="term" value="C:cytosol"/>
    <property type="evidence" value="ECO:0007669"/>
    <property type="project" value="TreeGrafter"/>
</dbReference>
<dbReference type="Proteomes" id="UP000093928">
    <property type="component" value="Unassembled WGS sequence"/>
</dbReference>
<comment type="function">
    <text evidence="12 14">Can catalyze the hydrolysis of ATP in the presence of single-stranded DNA, the ATP-dependent uptake of single-stranded DNA by duplex DNA, and the ATP-dependent hybridization of homologous single-stranded DNAs. It interacts with LexA causing its activation and leading to its autocatalytic cleavage.</text>
</comment>
<dbReference type="InterPro" id="IPR020588">
    <property type="entry name" value="RecA_ATP-bd"/>
</dbReference>
<dbReference type="SUPFAM" id="SSF52540">
    <property type="entry name" value="P-loop containing nucleoside triphosphate hydrolases"/>
    <property type="match status" value="2"/>
</dbReference>
<evidence type="ECO:0000256" key="14">
    <source>
        <dbReference type="HAMAP-Rule" id="MF_00268"/>
    </source>
</evidence>
<keyword evidence="6" id="KW-0068">Autocatalytic cleavage</keyword>
<dbReference type="NCBIfam" id="TIGR01443">
    <property type="entry name" value="intein_Cterm"/>
    <property type="match status" value="1"/>
</dbReference>
<dbReference type="SUPFAM" id="SSF51294">
    <property type="entry name" value="Hedgehog/intein (Hint) domain"/>
    <property type="match status" value="1"/>
</dbReference>
<evidence type="ECO:0000259" key="16">
    <source>
        <dbReference type="PROSITE" id="PS50162"/>
    </source>
</evidence>
<dbReference type="InterPro" id="IPR027417">
    <property type="entry name" value="P-loop_NTPase"/>
</dbReference>
<dbReference type="Gene3D" id="3.40.50.300">
    <property type="entry name" value="P-loop containing nucleotide triphosphate hydrolases"/>
    <property type="match status" value="2"/>
</dbReference>
<dbReference type="GO" id="GO:0140664">
    <property type="term" value="F:ATP-dependent DNA damage sensor activity"/>
    <property type="evidence" value="ECO:0007669"/>
    <property type="project" value="InterPro"/>
</dbReference>
<dbReference type="GO" id="GO:0004519">
    <property type="term" value="F:endonuclease activity"/>
    <property type="evidence" value="ECO:0007669"/>
    <property type="project" value="InterPro"/>
</dbReference>
<evidence type="ECO:0000256" key="3">
    <source>
        <dbReference type="ARBA" id="ARBA00015553"/>
    </source>
</evidence>
<dbReference type="PANTHER" id="PTHR45900:SF1">
    <property type="entry name" value="MITOCHONDRIAL DNA REPAIR PROTEIN RECA HOMOLOG-RELATED"/>
    <property type="match status" value="1"/>
</dbReference>
<dbReference type="AlphaFoldDB" id="A0A1A3NKV8"/>
<dbReference type="InterPro" id="IPR003593">
    <property type="entry name" value="AAA+_ATPase"/>
</dbReference>
<dbReference type="GO" id="GO:0006310">
    <property type="term" value="P:DNA recombination"/>
    <property type="evidence" value="ECO:0007669"/>
    <property type="project" value="UniProtKB-UniRule"/>
</dbReference>
<dbReference type="SUPFAM" id="SSF55608">
    <property type="entry name" value="Homing endonucleases"/>
    <property type="match status" value="1"/>
</dbReference>
<name>A0A1A3NKV8_MYCAS</name>
<reference evidence="18 19" key="1">
    <citation type="submission" date="2016-06" db="EMBL/GenBank/DDBJ databases">
        <authorList>
            <person name="Kjaerup R.B."/>
            <person name="Dalgaard T.S."/>
            <person name="Juul-Madsen H.R."/>
        </authorList>
    </citation>
    <scope>NUCLEOTIDE SEQUENCE [LARGE SCALE GENOMIC DNA]</scope>
    <source>
        <strain evidence="18 19">1165133.8</strain>
    </source>
</reference>
<evidence type="ECO:0000259" key="17">
    <source>
        <dbReference type="PROSITE" id="PS50163"/>
    </source>
</evidence>
<dbReference type="Gene3D" id="2.170.16.10">
    <property type="entry name" value="Hedgehog/Intein (Hint) domain"/>
    <property type="match status" value="1"/>
</dbReference>
<keyword evidence="8" id="KW-0651">Protein splicing</keyword>
<dbReference type="Pfam" id="PF03161">
    <property type="entry name" value="LAGLIDADG_2"/>
    <property type="match status" value="1"/>
</dbReference>
<dbReference type="CDD" id="cd00983">
    <property type="entry name" value="RecA"/>
    <property type="match status" value="1"/>
</dbReference>
<dbReference type="GO" id="GO:0009432">
    <property type="term" value="P:SOS response"/>
    <property type="evidence" value="ECO:0007669"/>
    <property type="project" value="UniProtKB-UniRule"/>
</dbReference>
<comment type="similarity">
    <text evidence="2 14">Belongs to the RecA family.</text>
</comment>
<dbReference type="InterPro" id="IPR023400">
    <property type="entry name" value="RecA_C_sf"/>
</dbReference>
<dbReference type="EMBL" id="LZLS01000198">
    <property type="protein sequence ID" value="OBK21684.1"/>
    <property type="molecule type" value="Genomic_DNA"/>
</dbReference>
<comment type="caution">
    <text evidence="18">The sequence shown here is derived from an EMBL/GenBank/DDBJ whole genome shotgun (WGS) entry which is preliminary data.</text>
</comment>
<dbReference type="GO" id="GO:0006281">
    <property type="term" value="P:DNA repair"/>
    <property type="evidence" value="ECO:0007669"/>
    <property type="project" value="UniProtKB-UniRule"/>
</dbReference>
<dbReference type="InterPro" id="IPR020584">
    <property type="entry name" value="DNA_recomb/repair_RecA_CS"/>
</dbReference>
<dbReference type="InterPro" id="IPR003587">
    <property type="entry name" value="Hint_dom_N"/>
</dbReference>
<dbReference type="PROSITE" id="PS50162">
    <property type="entry name" value="RECA_2"/>
    <property type="match status" value="1"/>
</dbReference>
<gene>
    <name evidence="14" type="primary">recA</name>
    <name evidence="18" type="ORF">A5634_09715</name>
</gene>
<dbReference type="OrthoDB" id="9776733at2"/>
<dbReference type="GO" id="GO:0003697">
    <property type="term" value="F:single-stranded DNA binding"/>
    <property type="evidence" value="ECO:0007669"/>
    <property type="project" value="UniProtKB-UniRule"/>
</dbReference>
<organism evidence="18 19">
    <name type="scientific">Mycobacterium asiaticum</name>
    <dbReference type="NCBI Taxonomy" id="1790"/>
    <lineage>
        <taxon>Bacteria</taxon>
        <taxon>Bacillati</taxon>
        <taxon>Actinomycetota</taxon>
        <taxon>Actinomycetes</taxon>
        <taxon>Mycobacteriales</taxon>
        <taxon>Mycobacteriaceae</taxon>
        <taxon>Mycobacterium</taxon>
    </lineage>
</organism>
<evidence type="ECO:0000256" key="15">
    <source>
        <dbReference type="RuleBase" id="RU000526"/>
    </source>
</evidence>
<evidence type="ECO:0000256" key="10">
    <source>
        <dbReference type="ARBA" id="ARBA00023172"/>
    </source>
</evidence>
<dbReference type="InterPro" id="IPR027434">
    <property type="entry name" value="Homing_endonucl"/>
</dbReference>
<dbReference type="GO" id="GO:0005524">
    <property type="term" value="F:ATP binding"/>
    <property type="evidence" value="ECO:0007669"/>
    <property type="project" value="UniProtKB-UniRule"/>
</dbReference>
<keyword evidence="7 14" id="KW-0067">ATP-binding</keyword>
<keyword evidence="14 15" id="KW-0234">DNA repair</keyword>
<feature type="domain" description="RecA family profile 2" evidence="17">
    <location>
        <begin position="564"/>
        <end position="638"/>
    </location>
</feature>
<accession>A0A1A3NKV8</accession>
<dbReference type="HAMAP" id="MF_00268">
    <property type="entry name" value="RecA"/>
    <property type="match status" value="1"/>
</dbReference>
<keyword evidence="5 14" id="KW-0547">Nucleotide-binding</keyword>
<dbReference type="PRINTS" id="PR00142">
    <property type="entry name" value="RECA"/>
</dbReference>
<protein>
    <recommendedName>
        <fullName evidence="3 14">Protein RecA</fullName>
    </recommendedName>
    <alternativeName>
        <fullName evidence="13 14">Recombinase A</fullName>
    </alternativeName>
</protein>
<dbReference type="GO" id="GO:0003684">
    <property type="term" value="F:damaged DNA binding"/>
    <property type="evidence" value="ECO:0007669"/>
    <property type="project" value="UniProtKB-UniRule"/>
</dbReference>
<dbReference type="Gene3D" id="3.30.250.10">
    <property type="entry name" value="RecA protein, C-terminal domain"/>
    <property type="match status" value="1"/>
</dbReference>